<dbReference type="PANTHER" id="PTHR30625">
    <property type="entry name" value="PROTEIN TOLQ"/>
    <property type="match status" value="1"/>
</dbReference>
<evidence type="ECO:0000256" key="7">
    <source>
        <dbReference type="SAM" id="MobiDB-lite"/>
    </source>
</evidence>
<accession>A0A518HBM6</accession>
<dbReference type="GO" id="GO:0017038">
    <property type="term" value="P:protein import"/>
    <property type="evidence" value="ECO:0007669"/>
    <property type="project" value="TreeGrafter"/>
</dbReference>
<dbReference type="PANTHER" id="PTHR30625:SF11">
    <property type="entry name" value="MOTA_TOLQ_EXBB PROTON CHANNEL DOMAIN-CONTAINING PROTEIN"/>
    <property type="match status" value="1"/>
</dbReference>
<dbReference type="Proteomes" id="UP000317835">
    <property type="component" value="Chromosome"/>
</dbReference>
<gene>
    <name evidence="10" type="ORF">ElP_62050</name>
</gene>
<evidence type="ECO:0000256" key="2">
    <source>
        <dbReference type="ARBA" id="ARBA00022475"/>
    </source>
</evidence>
<keyword evidence="6" id="KW-0653">Protein transport</keyword>
<dbReference type="InterPro" id="IPR002898">
    <property type="entry name" value="MotA_ExbB_proton_chnl"/>
</dbReference>
<dbReference type="OrthoDB" id="4045at2"/>
<evidence type="ECO:0000256" key="4">
    <source>
        <dbReference type="ARBA" id="ARBA00022989"/>
    </source>
</evidence>
<keyword evidence="6" id="KW-0813">Transport</keyword>
<reference evidence="10 11" key="1">
    <citation type="submission" date="2019-02" db="EMBL/GenBank/DDBJ databases">
        <title>Deep-cultivation of Planctomycetes and their phenomic and genomic characterization uncovers novel biology.</title>
        <authorList>
            <person name="Wiegand S."/>
            <person name="Jogler M."/>
            <person name="Boedeker C."/>
            <person name="Pinto D."/>
            <person name="Vollmers J."/>
            <person name="Rivas-Marin E."/>
            <person name="Kohn T."/>
            <person name="Peeters S.H."/>
            <person name="Heuer A."/>
            <person name="Rast P."/>
            <person name="Oberbeckmann S."/>
            <person name="Bunk B."/>
            <person name="Jeske O."/>
            <person name="Meyerdierks A."/>
            <person name="Storesund J.E."/>
            <person name="Kallscheuer N."/>
            <person name="Luecker S."/>
            <person name="Lage O.M."/>
            <person name="Pohl T."/>
            <person name="Merkel B.J."/>
            <person name="Hornburger P."/>
            <person name="Mueller R.-W."/>
            <person name="Bruemmer F."/>
            <person name="Labrenz M."/>
            <person name="Spormann A.M."/>
            <person name="Op den Camp H."/>
            <person name="Overmann J."/>
            <person name="Amann R."/>
            <person name="Jetten M.S.M."/>
            <person name="Mascher T."/>
            <person name="Medema M.H."/>
            <person name="Devos D.P."/>
            <person name="Kaster A.-K."/>
            <person name="Ovreas L."/>
            <person name="Rohde M."/>
            <person name="Galperin M.Y."/>
            <person name="Jogler C."/>
        </authorList>
    </citation>
    <scope>NUCLEOTIDE SEQUENCE [LARGE SCALE GENOMIC DNA]</scope>
    <source>
        <strain evidence="10 11">ElP</strain>
    </source>
</reference>
<proteinExistence type="inferred from homology"/>
<keyword evidence="3 8" id="KW-0812">Transmembrane</keyword>
<evidence type="ECO:0000313" key="10">
    <source>
        <dbReference type="EMBL" id="QDV38254.1"/>
    </source>
</evidence>
<feature type="domain" description="MotA/TolQ/ExbB proton channel" evidence="9">
    <location>
        <begin position="130"/>
        <end position="243"/>
    </location>
</feature>
<feature type="transmembrane region" description="Helical" evidence="8">
    <location>
        <begin position="69"/>
        <end position="86"/>
    </location>
</feature>
<feature type="transmembrane region" description="Helical" evidence="8">
    <location>
        <begin position="206"/>
        <end position="231"/>
    </location>
</feature>
<organism evidence="10 11">
    <name type="scientific">Tautonia plasticadhaerens</name>
    <dbReference type="NCBI Taxonomy" id="2527974"/>
    <lineage>
        <taxon>Bacteria</taxon>
        <taxon>Pseudomonadati</taxon>
        <taxon>Planctomycetota</taxon>
        <taxon>Planctomycetia</taxon>
        <taxon>Isosphaerales</taxon>
        <taxon>Isosphaeraceae</taxon>
        <taxon>Tautonia</taxon>
    </lineage>
</organism>
<name>A0A518HBM6_9BACT</name>
<dbReference type="AlphaFoldDB" id="A0A518HBM6"/>
<evidence type="ECO:0000256" key="1">
    <source>
        <dbReference type="ARBA" id="ARBA00004651"/>
    </source>
</evidence>
<keyword evidence="2" id="KW-1003">Cell membrane</keyword>
<evidence type="ECO:0000256" key="8">
    <source>
        <dbReference type="SAM" id="Phobius"/>
    </source>
</evidence>
<comment type="subcellular location">
    <subcellularLocation>
        <location evidence="1">Cell membrane</location>
        <topology evidence="1">Multi-pass membrane protein</topology>
    </subcellularLocation>
    <subcellularLocation>
        <location evidence="6">Membrane</location>
        <topology evidence="6">Multi-pass membrane protein</topology>
    </subcellularLocation>
</comment>
<dbReference type="InterPro" id="IPR050790">
    <property type="entry name" value="ExbB/TolQ_transport"/>
</dbReference>
<keyword evidence="5 8" id="KW-0472">Membrane</keyword>
<dbReference type="GO" id="GO:0005886">
    <property type="term" value="C:plasma membrane"/>
    <property type="evidence" value="ECO:0007669"/>
    <property type="project" value="UniProtKB-SubCell"/>
</dbReference>
<dbReference type="Pfam" id="PF01618">
    <property type="entry name" value="MotA_ExbB"/>
    <property type="match status" value="1"/>
</dbReference>
<evidence type="ECO:0000313" key="11">
    <source>
        <dbReference type="Proteomes" id="UP000317835"/>
    </source>
</evidence>
<sequence length="319" mass="33046">MRRCLADCRPGSSRRLVGPALAVLLVVLAGGADRPSNFERATAVAADQAGRFSRMARDWYRRTPPADRMTWGGLAACGVLGLSVMAERHLRLRRARVLPTRFVDRFLDRVRDGQLDRDKGTDLCELNPSPASRIALAALRRWGRPTPEVERSVAMARQVEADRLKRNVGTLRRIAALAPLVGLLGTLVSAGRALSALGEAAGPTAWGPALAGALAPLTAGVALAILALVAYDGLMGKVESLSGALDRLGAETVDAVAVLAAARASRSQAAAPASPNRPAAHGPHFGMGTPGEGVAADPGGDPGVDAGVLSGPSALFVTD</sequence>
<evidence type="ECO:0000259" key="9">
    <source>
        <dbReference type="Pfam" id="PF01618"/>
    </source>
</evidence>
<comment type="similarity">
    <text evidence="6">Belongs to the exbB/tolQ family.</text>
</comment>
<protein>
    <submittedName>
        <fullName evidence="10">MotA/TolQ/ExbB proton channel family protein</fullName>
    </submittedName>
</protein>
<evidence type="ECO:0000256" key="5">
    <source>
        <dbReference type="ARBA" id="ARBA00023136"/>
    </source>
</evidence>
<dbReference type="EMBL" id="CP036426">
    <property type="protein sequence ID" value="QDV38254.1"/>
    <property type="molecule type" value="Genomic_DNA"/>
</dbReference>
<dbReference type="RefSeq" id="WP_145276604.1">
    <property type="nucleotide sequence ID" value="NZ_CP036426.1"/>
</dbReference>
<evidence type="ECO:0000256" key="3">
    <source>
        <dbReference type="ARBA" id="ARBA00022692"/>
    </source>
</evidence>
<feature type="compositionally biased region" description="Low complexity" evidence="7">
    <location>
        <begin position="269"/>
        <end position="280"/>
    </location>
</feature>
<keyword evidence="11" id="KW-1185">Reference proteome</keyword>
<feature type="region of interest" description="Disordered" evidence="7">
    <location>
        <begin position="269"/>
        <end position="303"/>
    </location>
</feature>
<evidence type="ECO:0000256" key="6">
    <source>
        <dbReference type="RuleBase" id="RU004057"/>
    </source>
</evidence>
<keyword evidence="4 8" id="KW-1133">Transmembrane helix</keyword>
<feature type="compositionally biased region" description="Low complexity" evidence="7">
    <location>
        <begin position="292"/>
        <end position="303"/>
    </location>
</feature>
<dbReference type="KEGG" id="tpla:ElP_62050"/>
<feature type="transmembrane region" description="Helical" evidence="8">
    <location>
        <begin position="174"/>
        <end position="194"/>
    </location>
</feature>